<organism evidence="8 9">
    <name type="scientific">Aidingimonas halophila</name>
    <dbReference type="NCBI Taxonomy" id="574349"/>
    <lineage>
        <taxon>Bacteria</taxon>
        <taxon>Pseudomonadati</taxon>
        <taxon>Pseudomonadota</taxon>
        <taxon>Gammaproteobacteria</taxon>
        <taxon>Oceanospirillales</taxon>
        <taxon>Halomonadaceae</taxon>
        <taxon>Aidingimonas</taxon>
    </lineage>
</organism>
<evidence type="ECO:0000256" key="4">
    <source>
        <dbReference type="ARBA" id="ARBA00023004"/>
    </source>
</evidence>
<proteinExistence type="inferred from homology"/>
<comment type="cofactor">
    <cofactor evidence="1">
        <name>Fe(2+)</name>
        <dbReference type="ChEBI" id="CHEBI:29033"/>
    </cofactor>
</comment>
<dbReference type="SMART" id="SM01150">
    <property type="entry name" value="DUF1338"/>
    <property type="match status" value="1"/>
</dbReference>
<dbReference type="GO" id="GO:0051213">
    <property type="term" value="F:dioxygenase activity"/>
    <property type="evidence" value="ECO:0007669"/>
    <property type="project" value="UniProtKB-KW"/>
</dbReference>
<name>A0A1H3BW52_9GAMM</name>
<dbReference type="EC" id="1.13.11.93" evidence="6"/>
<keyword evidence="9" id="KW-1185">Reference proteome</keyword>
<dbReference type="OrthoDB" id="506370at2"/>
<dbReference type="EMBL" id="FNNI01000005">
    <property type="protein sequence ID" value="SDX45399.1"/>
    <property type="molecule type" value="Genomic_DNA"/>
</dbReference>
<dbReference type="STRING" id="574349.SAMN05443545_105323"/>
<comment type="similarity">
    <text evidence="5">Belongs to the 2-oxoadipate dioxygenase/decarboxylase family.</text>
</comment>
<keyword evidence="4" id="KW-0408">Iron</keyword>
<evidence type="ECO:0000256" key="3">
    <source>
        <dbReference type="ARBA" id="ARBA00023002"/>
    </source>
</evidence>
<dbReference type="InterPro" id="IPR009770">
    <property type="entry name" value="HGLS"/>
</dbReference>
<keyword evidence="2" id="KW-0223">Dioxygenase</keyword>
<protein>
    <recommendedName>
        <fullName evidence="6">2-oxoadipate dioxygenase/decarboxylase</fullName>
        <ecNumber evidence="6">1.13.11.93</ecNumber>
    </recommendedName>
    <alternativeName>
        <fullName evidence="7">2-hydroxyglutarate synthase</fullName>
    </alternativeName>
</protein>
<dbReference type="RefSeq" id="WP_092569865.1">
    <property type="nucleotide sequence ID" value="NZ_BMXH01000003.1"/>
</dbReference>
<accession>A0A1H3BW52</accession>
<dbReference type="Proteomes" id="UP000198500">
    <property type="component" value="Unassembled WGS sequence"/>
</dbReference>
<evidence type="ECO:0000313" key="8">
    <source>
        <dbReference type="EMBL" id="SDX45399.1"/>
    </source>
</evidence>
<gene>
    <name evidence="8" type="ORF">SAMN05443545_105323</name>
</gene>
<dbReference type="Gene3D" id="3.10.180.50">
    <property type="match status" value="1"/>
</dbReference>
<evidence type="ECO:0000256" key="5">
    <source>
        <dbReference type="ARBA" id="ARBA00035013"/>
    </source>
</evidence>
<evidence type="ECO:0000256" key="1">
    <source>
        <dbReference type="ARBA" id="ARBA00001954"/>
    </source>
</evidence>
<evidence type="ECO:0000256" key="2">
    <source>
        <dbReference type="ARBA" id="ARBA00022964"/>
    </source>
</evidence>
<keyword evidence="3" id="KW-0560">Oxidoreductase</keyword>
<evidence type="ECO:0000256" key="7">
    <source>
        <dbReference type="ARBA" id="ARBA00035045"/>
    </source>
</evidence>
<dbReference type="AlphaFoldDB" id="A0A1H3BW52"/>
<evidence type="ECO:0000313" key="9">
    <source>
        <dbReference type="Proteomes" id="UP000198500"/>
    </source>
</evidence>
<sequence>MQRQEFLQQLWLDYIHRHPDIGALRLWPLDSIPEYFVILTLNHRQFSIENLMPTLGHFGYRRVERYAMADRGLLISLMAPPDHGAWLILCELQLGTLTRDPRHYLETLIAQAPASHFRGQDRLCHGRPWPMPDRESYRKLQTAHPMAAWLAVTGPRLHHTGFDCERLGSDLPHLDQQMQQAGYIGHPDRHHGVFPISPLLNYRYYPSSPQRLIFSGGDEHRESLGGIALVQKCLPSHQERAAELLLPLHTRCEIA</sequence>
<reference evidence="8 9" key="1">
    <citation type="submission" date="2016-10" db="EMBL/GenBank/DDBJ databases">
        <authorList>
            <person name="de Groot N.N."/>
        </authorList>
    </citation>
    <scope>NUCLEOTIDE SEQUENCE [LARGE SCALE GENOMIC DNA]</scope>
    <source>
        <strain evidence="8 9">DSM 19219</strain>
    </source>
</reference>
<evidence type="ECO:0000256" key="6">
    <source>
        <dbReference type="ARBA" id="ARBA00035023"/>
    </source>
</evidence>